<reference evidence="2 3" key="1">
    <citation type="submission" date="2023-11" db="EMBL/GenBank/DDBJ databases">
        <authorList>
            <person name="Okamura Y."/>
        </authorList>
    </citation>
    <scope>NUCLEOTIDE SEQUENCE [LARGE SCALE GENOMIC DNA]</scope>
</reference>
<evidence type="ECO:0000256" key="1">
    <source>
        <dbReference type="SAM" id="MobiDB-lite"/>
    </source>
</evidence>
<dbReference type="AlphaFoldDB" id="A0AAV1IZC8"/>
<feature type="region of interest" description="Disordered" evidence="1">
    <location>
        <begin position="25"/>
        <end position="51"/>
    </location>
</feature>
<evidence type="ECO:0000313" key="3">
    <source>
        <dbReference type="Proteomes" id="UP001497472"/>
    </source>
</evidence>
<protein>
    <submittedName>
        <fullName evidence="2">Uncharacterized protein</fullName>
    </submittedName>
</protein>
<dbReference type="EMBL" id="CAVLEF010000002">
    <property type="protein sequence ID" value="CAK1541102.1"/>
    <property type="molecule type" value="Genomic_DNA"/>
</dbReference>
<keyword evidence="3" id="KW-1185">Reference proteome</keyword>
<sequence length="96" mass="11449">MEDNHYATTIKPEYFETDRAEFPEIRLRKTSNKRKKQKNKRKPKNTERNEVVDRKIAKRKYGKRFVKTSLRDDTSASKEIGRGKPVDIIVHIKMTE</sequence>
<gene>
    <name evidence="2" type="ORF">LNINA_LOCUS1114</name>
</gene>
<dbReference type="Proteomes" id="UP001497472">
    <property type="component" value="Unassembled WGS sequence"/>
</dbReference>
<evidence type="ECO:0000313" key="2">
    <source>
        <dbReference type="EMBL" id="CAK1541102.1"/>
    </source>
</evidence>
<organism evidence="2 3">
    <name type="scientific">Leptosia nina</name>
    <dbReference type="NCBI Taxonomy" id="320188"/>
    <lineage>
        <taxon>Eukaryota</taxon>
        <taxon>Metazoa</taxon>
        <taxon>Ecdysozoa</taxon>
        <taxon>Arthropoda</taxon>
        <taxon>Hexapoda</taxon>
        <taxon>Insecta</taxon>
        <taxon>Pterygota</taxon>
        <taxon>Neoptera</taxon>
        <taxon>Endopterygota</taxon>
        <taxon>Lepidoptera</taxon>
        <taxon>Glossata</taxon>
        <taxon>Ditrysia</taxon>
        <taxon>Papilionoidea</taxon>
        <taxon>Pieridae</taxon>
        <taxon>Pierinae</taxon>
        <taxon>Leptosia</taxon>
    </lineage>
</organism>
<name>A0AAV1IZC8_9NEOP</name>
<comment type="caution">
    <text evidence="2">The sequence shown here is derived from an EMBL/GenBank/DDBJ whole genome shotgun (WGS) entry which is preliminary data.</text>
</comment>
<accession>A0AAV1IZC8</accession>
<feature type="compositionally biased region" description="Basic residues" evidence="1">
    <location>
        <begin position="28"/>
        <end position="43"/>
    </location>
</feature>
<proteinExistence type="predicted"/>